<dbReference type="Proteomes" id="UP000637774">
    <property type="component" value="Unassembled WGS sequence"/>
</dbReference>
<evidence type="ECO:0000313" key="3">
    <source>
        <dbReference type="EMBL" id="GGH91439.1"/>
    </source>
</evidence>
<dbReference type="PANTHER" id="PTHR46889">
    <property type="entry name" value="TRANSPOSASE INSF FOR INSERTION SEQUENCE IS3B-RELATED"/>
    <property type="match status" value="1"/>
</dbReference>
<keyword evidence="4" id="KW-1185">Reference proteome</keyword>
<name>A0ABQ2AL17_9BACT</name>
<comment type="caution">
    <text evidence="3">The sequence shown here is derived from an EMBL/GenBank/DDBJ whole genome shotgun (WGS) entry which is preliminary data.</text>
</comment>
<dbReference type="Pfam" id="PF00665">
    <property type="entry name" value="rve"/>
    <property type="match status" value="1"/>
</dbReference>
<dbReference type="InterPro" id="IPR036397">
    <property type="entry name" value="RNaseH_sf"/>
</dbReference>
<proteinExistence type="predicted"/>
<protein>
    <recommendedName>
        <fullName evidence="2">Integrase catalytic domain-containing protein</fullName>
    </recommendedName>
</protein>
<evidence type="ECO:0000259" key="2">
    <source>
        <dbReference type="Pfam" id="PF00665"/>
    </source>
</evidence>
<dbReference type="SUPFAM" id="SSF53098">
    <property type="entry name" value="Ribonuclease H-like"/>
    <property type="match status" value="1"/>
</dbReference>
<sequence length="123" mass="13942">MGRQRRRMAMRRECLHALQPKAYTPRTPDSTHGLRCAPNRRLDQPKLTRANQVGVSDSTYLPLANGDWAYLCAFQDRCTKHVVGWHAGATMPEELVTTALQRVFFAQSPIPSLIVHSDRGRTQ</sequence>
<dbReference type="Gene3D" id="3.30.420.10">
    <property type="entry name" value="Ribonuclease H-like superfamily/Ribonuclease H"/>
    <property type="match status" value="1"/>
</dbReference>
<feature type="region of interest" description="Disordered" evidence="1">
    <location>
        <begin position="20"/>
        <end position="43"/>
    </location>
</feature>
<accession>A0ABQ2AL17</accession>
<dbReference type="EMBL" id="BMGY01000073">
    <property type="protein sequence ID" value="GGH91439.1"/>
    <property type="molecule type" value="Genomic_DNA"/>
</dbReference>
<dbReference type="InterPro" id="IPR001584">
    <property type="entry name" value="Integrase_cat-core"/>
</dbReference>
<evidence type="ECO:0000256" key="1">
    <source>
        <dbReference type="SAM" id="MobiDB-lite"/>
    </source>
</evidence>
<organism evidence="3 4">
    <name type="scientific">Hymenobacter frigidus</name>
    <dbReference type="NCBI Taxonomy" id="1524095"/>
    <lineage>
        <taxon>Bacteria</taxon>
        <taxon>Pseudomonadati</taxon>
        <taxon>Bacteroidota</taxon>
        <taxon>Cytophagia</taxon>
        <taxon>Cytophagales</taxon>
        <taxon>Hymenobacteraceae</taxon>
        <taxon>Hymenobacter</taxon>
    </lineage>
</organism>
<reference evidence="4" key="1">
    <citation type="journal article" date="2019" name="Int. J. Syst. Evol. Microbiol.">
        <title>The Global Catalogue of Microorganisms (GCM) 10K type strain sequencing project: providing services to taxonomists for standard genome sequencing and annotation.</title>
        <authorList>
            <consortium name="The Broad Institute Genomics Platform"/>
            <consortium name="The Broad Institute Genome Sequencing Center for Infectious Disease"/>
            <person name="Wu L."/>
            <person name="Ma J."/>
        </authorList>
    </citation>
    <scope>NUCLEOTIDE SEQUENCE [LARGE SCALE GENOMIC DNA]</scope>
    <source>
        <strain evidence="4">CGMCC 1.14966</strain>
    </source>
</reference>
<gene>
    <name evidence="3" type="ORF">GCM10011495_39550</name>
</gene>
<dbReference type="InterPro" id="IPR050900">
    <property type="entry name" value="Transposase_IS3/IS150/IS904"/>
</dbReference>
<evidence type="ECO:0000313" key="4">
    <source>
        <dbReference type="Proteomes" id="UP000637774"/>
    </source>
</evidence>
<dbReference type="InterPro" id="IPR012337">
    <property type="entry name" value="RNaseH-like_sf"/>
</dbReference>
<feature type="domain" description="Integrase catalytic" evidence="2">
    <location>
        <begin position="48"/>
        <end position="121"/>
    </location>
</feature>